<proteinExistence type="predicted"/>
<dbReference type="Proteomes" id="UP001610990">
    <property type="component" value="Unassembled WGS sequence"/>
</dbReference>
<keyword evidence="2" id="KW-1185">Reference proteome</keyword>
<organism evidence="1 2">
    <name type="scientific">Streptomyces celluloflavus</name>
    <dbReference type="NCBI Taxonomy" id="58344"/>
    <lineage>
        <taxon>Bacteria</taxon>
        <taxon>Bacillati</taxon>
        <taxon>Actinomycetota</taxon>
        <taxon>Actinomycetes</taxon>
        <taxon>Kitasatosporales</taxon>
        <taxon>Streptomycetaceae</taxon>
        <taxon>Streptomyces</taxon>
    </lineage>
</organism>
<protein>
    <submittedName>
        <fullName evidence="1">Uncharacterized protein</fullName>
    </submittedName>
</protein>
<evidence type="ECO:0000313" key="1">
    <source>
        <dbReference type="EMBL" id="MFH8588568.1"/>
    </source>
</evidence>
<dbReference type="RefSeq" id="WP_397675519.1">
    <property type="nucleotide sequence ID" value="NZ_JBIRGH010000024.1"/>
</dbReference>
<dbReference type="EMBL" id="JBIRGH010000024">
    <property type="protein sequence ID" value="MFH8588568.1"/>
    <property type="molecule type" value="Genomic_DNA"/>
</dbReference>
<sequence>MAAVILPAEILAAEILVTEIRTAVGSGMGGVLQVPSGAMGVFSGPV</sequence>
<evidence type="ECO:0000313" key="2">
    <source>
        <dbReference type="Proteomes" id="UP001610990"/>
    </source>
</evidence>
<gene>
    <name evidence="1" type="ORF">ACH4GP_29955</name>
</gene>
<name>A0ABW7RMA4_9ACTN</name>
<accession>A0ABW7RMA4</accession>
<comment type="caution">
    <text evidence="1">The sequence shown here is derived from an EMBL/GenBank/DDBJ whole genome shotgun (WGS) entry which is preliminary data.</text>
</comment>
<reference evidence="1 2" key="1">
    <citation type="submission" date="2024-10" db="EMBL/GenBank/DDBJ databases">
        <title>The Natural Products Discovery Center: Release of the First 8490 Sequenced Strains for Exploring Actinobacteria Biosynthetic Diversity.</title>
        <authorList>
            <person name="Kalkreuter E."/>
            <person name="Kautsar S.A."/>
            <person name="Yang D."/>
            <person name="Bader C.D."/>
            <person name="Teijaro C.N."/>
            <person name="Fluegel L."/>
            <person name="Davis C.M."/>
            <person name="Simpson J.R."/>
            <person name="Lauterbach L."/>
            <person name="Steele A.D."/>
            <person name="Gui C."/>
            <person name="Meng S."/>
            <person name="Li G."/>
            <person name="Viehrig K."/>
            <person name="Ye F."/>
            <person name="Su P."/>
            <person name="Kiefer A.F."/>
            <person name="Nichols A."/>
            <person name="Cepeda A.J."/>
            <person name="Yan W."/>
            <person name="Fan B."/>
            <person name="Jiang Y."/>
            <person name="Adhikari A."/>
            <person name="Zheng C.-J."/>
            <person name="Schuster L."/>
            <person name="Cowan T.M."/>
            <person name="Smanski M.J."/>
            <person name="Chevrette M.G."/>
            <person name="De Carvalho L.P.S."/>
            <person name="Shen B."/>
        </authorList>
    </citation>
    <scope>NUCLEOTIDE SEQUENCE [LARGE SCALE GENOMIC DNA]</scope>
    <source>
        <strain evidence="1 2">NPDC018013</strain>
    </source>
</reference>